<gene>
    <name evidence="1" type="ORF">FOY91_02545</name>
</gene>
<organism evidence="1 2">
    <name type="scientific">Alterirhizorhabdus solaris</name>
    <dbReference type="NCBI Taxonomy" id="2529389"/>
    <lineage>
        <taxon>Bacteria</taxon>
        <taxon>Pseudomonadati</taxon>
        <taxon>Pseudomonadota</taxon>
        <taxon>Alphaproteobacteria</taxon>
        <taxon>Sphingomonadales</taxon>
        <taxon>Rhizorhabdaceae</taxon>
        <taxon>Alterirhizorhabdus</taxon>
    </lineage>
</organism>
<dbReference type="RefSeq" id="WP_145147815.1">
    <property type="nucleotide sequence ID" value="NZ_VNIM01000005.1"/>
</dbReference>
<reference evidence="1 2" key="1">
    <citation type="submission" date="2019-07" db="EMBL/GenBank/DDBJ databases">
        <title>Sphingomonas solaris sp. nov., isolated from a solar panel from Boston, Massachusetts.</title>
        <authorList>
            <person name="Tanner K."/>
            <person name="Pascual J."/>
            <person name="Mancuso C."/>
            <person name="Pereto J."/>
            <person name="Khalil A."/>
            <person name="Vilanova C."/>
        </authorList>
    </citation>
    <scope>NUCLEOTIDE SEQUENCE [LARGE SCALE GENOMIC DNA]</scope>
    <source>
        <strain evidence="1 2">R4DWN</strain>
    </source>
</reference>
<proteinExistence type="predicted"/>
<evidence type="ECO:0000313" key="2">
    <source>
        <dbReference type="Proteomes" id="UP000318681"/>
    </source>
</evidence>
<keyword evidence="2" id="KW-1185">Reference proteome</keyword>
<name>A0A558RC64_9SPHN</name>
<dbReference type="OrthoDB" id="7472910at2"/>
<dbReference type="AlphaFoldDB" id="A0A558RC64"/>
<dbReference type="Proteomes" id="UP000318681">
    <property type="component" value="Unassembled WGS sequence"/>
</dbReference>
<sequence length="153" mass="17206">MADAKRACDFRVSEYLFKLSAEGVRVFSNSVYRHASLGEVINVRADRAGKLAESYETEDLEAHLRIIPADGDIELSIEILETSADFIDAAIPSLEQALGKSVRFIEVMSLMLFDFIAERNTTEVLTKLGMSIQEASEYRIALKRRDSNVIPFR</sequence>
<dbReference type="EMBL" id="VNIM01000005">
    <property type="protein sequence ID" value="TVV76943.1"/>
    <property type="molecule type" value="Genomic_DNA"/>
</dbReference>
<evidence type="ECO:0000313" key="1">
    <source>
        <dbReference type="EMBL" id="TVV76943.1"/>
    </source>
</evidence>
<accession>A0A558RC64</accession>
<protein>
    <submittedName>
        <fullName evidence="1">Uncharacterized protein</fullName>
    </submittedName>
</protein>
<comment type="caution">
    <text evidence="1">The sequence shown here is derived from an EMBL/GenBank/DDBJ whole genome shotgun (WGS) entry which is preliminary data.</text>
</comment>